<evidence type="ECO:0000256" key="1">
    <source>
        <dbReference type="ARBA" id="ARBA00009732"/>
    </source>
</evidence>
<gene>
    <name evidence="3 5" type="primary">cysH</name>
    <name evidence="5" type="ORF">NT6N_00850</name>
</gene>
<feature type="domain" description="Phosphoadenosine phosphosulphate reductase" evidence="4">
    <location>
        <begin position="41"/>
        <end position="213"/>
    </location>
</feature>
<comment type="function">
    <text evidence="3">Catalyzes the formation of sulfite from phosphoadenosine 5'-phosphosulfate (PAPS) using thioredoxin as an electron donor.</text>
</comment>
<evidence type="ECO:0000256" key="2">
    <source>
        <dbReference type="ARBA" id="ARBA00023002"/>
    </source>
</evidence>
<reference evidence="5" key="1">
    <citation type="submission" date="2024-07" db="EMBL/GenBank/DDBJ databases">
        <title>Complete genome sequence of Verrucomicrobiaceae bacterium NT6N.</title>
        <authorList>
            <person name="Huang C."/>
            <person name="Takami H."/>
            <person name="Hamasaki K."/>
        </authorList>
    </citation>
    <scope>NUCLEOTIDE SEQUENCE</scope>
    <source>
        <strain evidence="5">NT6N</strain>
    </source>
</reference>
<name>A0AAT9FGE8_9BACT</name>
<dbReference type="GO" id="GO:0004604">
    <property type="term" value="F:phosphoadenylyl-sulfate reductase (thioredoxin) activity"/>
    <property type="evidence" value="ECO:0007669"/>
    <property type="project" value="UniProtKB-UniRule"/>
</dbReference>
<dbReference type="Pfam" id="PF01507">
    <property type="entry name" value="PAPS_reduct"/>
    <property type="match status" value="1"/>
</dbReference>
<evidence type="ECO:0000259" key="4">
    <source>
        <dbReference type="Pfam" id="PF01507"/>
    </source>
</evidence>
<dbReference type="EMBL" id="AP026866">
    <property type="protein sequence ID" value="BDS05045.1"/>
    <property type="molecule type" value="Genomic_DNA"/>
</dbReference>
<dbReference type="CDD" id="cd23945">
    <property type="entry name" value="PAPS_reductase"/>
    <property type="match status" value="1"/>
</dbReference>
<comment type="caution">
    <text evidence="3">Lacks conserved residue(s) required for the propagation of feature annotation.</text>
</comment>
<dbReference type="InterPro" id="IPR004511">
    <property type="entry name" value="PAPS/APS_Rdtase"/>
</dbReference>
<dbReference type="AlphaFoldDB" id="A0AAT9FGE8"/>
<dbReference type="HAMAP" id="MF_00063">
    <property type="entry name" value="CysH"/>
    <property type="match status" value="1"/>
</dbReference>
<protein>
    <recommendedName>
        <fullName evidence="3">Phosphoadenosine 5'-phosphosulfate reductase</fullName>
        <shortName evidence="3">PAPS reductase</shortName>
        <ecNumber evidence="3">1.8.4.8</ecNumber>
    </recommendedName>
    <alternativeName>
        <fullName evidence="3">3'-phosphoadenylylsulfate reductase</fullName>
    </alternativeName>
    <alternativeName>
        <fullName evidence="3">PAPS reductase, thioredoxin dependent</fullName>
    </alternativeName>
    <alternativeName>
        <fullName evidence="3">PAPS sulfotransferase</fullName>
    </alternativeName>
    <alternativeName>
        <fullName evidence="3">PAdoPS reductase</fullName>
    </alternativeName>
</protein>
<sequence length="245" mass="27740">MNSTAKHIPAQSDVEKVNEAFLQMSAPDRVKWLHEEFGSRLVLSSSFGLQAAIMLHLVSEHAPEMPVVWLDTGYLFPETYQYAEQLITDLDVNVKVYQPKLSAARQEALYGKLWEQGEEGNNQYGLINKVEPMNRALQELGADIWVSGLRRSQSSTRADRQFAEQQKRTLKVYPILDWSDPQVSAYFYDHKLPKHPLEAKGYATMGDWHSTKPLEEGESAESSRFGGSKYECGLHLSSGANDFQI</sequence>
<dbReference type="GO" id="GO:0005737">
    <property type="term" value="C:cytoplasm"/>
    <property type="evidence" value="ECO:0007669"/>
    <property type="project" value="UniProtKB-SubCell"/>
</dbReference>
<dbReference type="PIRSF" id="PIRSF000857">
    <property type="entry name" value="PAPS_reductase"/>
    <property type="match status" value="1"/>
</dbReference>
<dbReference type="NCBIfam" id="NF002537">
    <property type="entry name" value="PRK02090.1"/>
    <property type="match status" value="1"/>
</dbReference>
<comment type="pathway">
    <text evidence="3">Sulfur metabolism; hydrogen sulfide biosynthesis; sulfite from sulfate: step 3/3.</text>
</comment>
<comment type="subcellular location">
    <subcellularLocation>
        <location evidence="3">Cytoplasm</location>
    </subcellularLocation>
</comment>
<dbReference type="NCBIfam" id="TIGR00434">
    <property type="entry name" value="cysH"/>
    <property type="match status" value="1"/>
</dbReference>
<comment type="catalytic activity">
    <reaction evidence="3">
        <text>[thioredoxin]-disulfide + sulfite + adenosine 3',5'-bisphosphate + 2 H(+) = [thioredoxin]-dithiol + 3'-phosphoadenylyl sulfate</text>
        <dbReference type="Rhea" id="RHEA:11724"/>
        <dbReference type="Rhea" id="RHEA-COMP:10698"/>
        <dbReference type="Rhea" id="RHEA-COMP:10700"/>
        <dbReference type="ChEBI" id="CHEBI:15378"/>
        <dbReference type="ChEBI" id="CHEBI:17359"/>
        <dbReference type="ChEBI" id="CHEBI:29950"/>
        <dbReference type="ChEBI" id="CHEBI:50058"/>
        <dbReference type="ChEBI" id="CHEBI:58339"/>
        <dbReference type="ChEBI" id="CHEBI:58343"/>
        <dbReference type="EC" id="1.8.4.8"/>
    </reaction>
</comment>
<keyword evidence="3" id="KW-0963">Cytoplasm</keyword>
<dbReference type="GO" id="GO:0019379">
    <property type="term" value="P:sulfate assimilation, phosphoadenylyl sulfate reduction by phosphoadenylyl-sulfate reductase (thioredoxin)"/>
    <property type="evidence" value="ECO:0007669"/>
    <property type="project" value="UniProtKB-UniRule"/>
</dbReference>
<dbReference type="GO" id="GO:0070814">
    <property type="term" value="P:hydrogen sulfide biosynthetic process"/>
    <property type="evidence" value="ECO:0007669"/>
    <property type="project" value="UniProtKB-UniRule"/>
</dbReference>
<comment type="similarity">
    <text evidence="1 3">Belongs to the PAPS reductase family. CysH subfamily.</text>
</comment>
<feature type="active site" description="Nucleophile; cysteine thiosulfonate intermediate" evidence="3">
    <location>
        <position position="232"/>
    </location>
</feature>
<keyword evidence="2 3" id="KW-0560">Oxidoreductase</keyword>
<dbReference type="SUPFAM" id="SSF52402">
    <property type="entry name" value="Adenine nucleotide alpha hydrolases-like"/>
    <property type="match status" value="1"/>
</dbReference>
<dbReference type="InterPro" id="IPR014729">
    <property type="entry name" value="Rossmann-like_a/b/a_fold"/>
</dbReference>
<organism evidence="5">
    <name type="scientific">Oceaniferula spumae</name>
    <dbReference type="NCBI Taxonomy" id="2979115"/>
    <lineage>
        <taxon>Bacteria</taxon>
        <taxon>Pseudomonadati</taxon>
        <taxon>Verrucomicrobiota</taxon>
        <taxon>Verrucomicrobiia</taxon>
        <taxon>Verrucomicrobiales</taxon>
        <taxon>Verrucomicrobiaceae</taxon>
        <taxon>Oceaniferula</taxon>
    </lineage>
</organism>
<dbReference type="PANTHER" id="PTHR46509:SF1">
    <property type="entry name" value="PHOSPHOADENOSINE PHOSPHOSULFATE REDUCTASE"/>
    <property type="match status" value="1"/>
</dbReference>
<dbReference type="EC" id="1.8.4.8" evidence="3"/>
<dbReference type="KEGG" id="osu:NT6N_00850"/>
<dbReference type="PANTHER" id="PTHR46509">
    <property type="entry name" value="PHOSPHOADENOSINE PHOSPHOSULFATE REDUCTASE"/>
    <property type="match status" value="1"/>
</dbReference>
<evidence type="ECO:0000256" key="3">
    <source>
        <dbReference type="HAMAP-Rule" id="MF_00063"/>
    </source>
</evidence>
<evidence type="ECO:0000313" key="5">
    <source>
        <dbReference type="EMBL" id="BDS05045.1"/>
    </source>
</evidence>
<accession>A0AAT9FGE8</accession>
<proteinExistence type="inferred from homology"/>
<dbReference type="InterPro" id="IPR002500">
    <property type="entry name" value="PAPS_reduct_dom"/>
</dbReference>
<dbReference type="Gene3D" id="3.40.50.620">
    <property type="entry name" value="HUPs"/>
    <property type="match status" value="1"/>
</dbReference>